<keyword evidence="2 4" id="KW-0689">Ribosomal protein</keyword>
<evidence type="ECO:0000256" key="5">
    <source>
        <dbReference type="SAM" id="MobiDB-lite"/>
    </source>
</evidence>
<dbReference type="Pfam" id="PF01201">
    <property type="entry name" value="Ribosomal_S8e"/>
    <property type="match status" value="1"/>
</dbReference>
<protein>
    <recommendedName>
        <fullName evidence="4">40S ribosomal protein S8</fullName>
    </recommendedName>
</protein>
<dbReference type="SUPFAM" id="SSF56300">
    <property type="entry name" value="Metallo-dependent phosphatases"/>
    <property type="match status" value="1"/>
</dbReference>
<dbReference type="GO" id="GO:0005840">
    <property type="term" value="C:ribosome"/>
    <property type="evidence" value="ECO:0007669"/>
    <property type="project" value="UniProtKB-KW"/>
</dbReference>
<dbReference type="EMBL" id="KZ559511">
    <property type="protein sequence ID" value="PLN84496.1"/>
    <property type="molecule type" value="Genomic_DNA"/>
</dbReference>
<dbReference type="CDD" id="cd11380">
    <property type="entry name" value="Ribosomal_S8e_like"/>
    <property type="match status" value="1"/>
</dbReference>
<dbReference type="InterPro" id="IPR022309">
    <property type="entry name" value="Ribosomal_Se8/biogenesis_NSA2"/>
</dbReference>
<gene>
    <name evidence="7" type="ORF">BDW42DRAFT_183621</name>
</gene>
<evidence type="ECO:0000259" key="6">
    <source>
        <dbReference type="Pfam" id="PF00149"/>
    </source>
</evidence>
<feature type="region of interest" description="Disordered" evidence="5">
    <location>
        <begin position="320"/>
        <end position="341"/>
    </location>
</feature>
<dbReference type="GO" id="GO:0003735">
    <property type="term" value="F:structural constituent of ribosome"/>
    <property type="evidence" value="ECO:0007669"/>
    <property type="project" value="InterPro"/>
</dbReference>
<dbReference type="FunFam" id="3.10.290.70:FF:000007">
    <property type="entry name" value="40S ribosomal protein S8"/>
    <property type="match status" value="1"/>
</dbReference>
<dbReference type="GO" id="GO:0006412">
    <property type="term" value="P:translation"/>
    <property type="evidence" value="ECO:0007669"/>
    <property type="project" value="InterPro"/>
</dbReference>
<evidence type="ECO:0000256" key="3">
    <source>
        <dbReference type="ARBA" id="ARBA00023274"/>
    </source>
</evidence>
<dbReference type="InterPro" id="IPR029052">
    <property type="entry name" value="Metallo-depent_PP-like"/>
</dbReference>
<dbReference type="GO" id="GO:0016787">
    <property type="term" value="F:hydrolase activity"/>
    <property type="evidence" value="ECO:0007669"/>
    <property type="project" value="InterPro"/>
</dbReference>
<evidence type="ECO:0000256" key="2">
    <source>
        <dbReference type="ARBA" id="ARBA00022980"/>
    </source>
</evidence>
<dbReference type="Pfam" id="PF00149">
    <property type="entry name" value="Metallophos"/>
    <property type="match status" value="1"/>
</dbReference>
<sequence length="561" mass="62592">MGISRDSRHKRSATGAKRAQYRKKRAFEKGRQTSNTRIGSKRIHLVRTRGGNRKFRALRLESGNFSWGSEGISRKTRVIVVAYHPSNNELVRTNTLTKSAVVQIDAAPFRQWYEAHYGQPIGRRRQQKSEVPEEKKSNSVQKKQAARFAESGKVEPAIERQFESGRVYAVIASRPGQSGRVDGYILEGEELAFYQKAIRKRERKKMPASTTKTRLCLLSDTHTTLPVSPANNTNLYRHPLPQADILLHAGDLTKVSRLEEHKSMINLLASAPAELKLVIPGNHDITLDEEYYHRIGHYRHRYRSGHTGASATAGREAFLHDPSVSNDDDKPVDPPQEGPVEDPAVVKALYTDETVRAAGIVYLEEGTHRIRVPSTGATFTVYASPWTPEFCQWAFAYERGAEDRFNPPSPRRKLSEAQPGAKAAFSAPHPVPDFPDVDIVLTHGPPYGVLDRVVPGGFSVGCEDLFRAVERARPLLHVFGHIHEGYGAVRYEWSSRNESMIQCDGEKTLRDRGAFVDASATSGTPLRVGDETLFVNASVCTVDYEGVNAPWVVDLDLPILV</sequence>
<dbReference type="GO" id="GO:1990904">
    <property type="term" value="C:ribonucleoprotein complex"/>
    <property type="evidence" value="ECO:0007669"/>
    <property type="project" value="UniProtKB-KW"/>
</dbReference>
<evidence type="ECO:0000313" key="8">
    <source>
        <dbReference type="Proteomes" id="UP000235023"/>
    </source>
</evidence>
<dbReference type="InterPro" id="IPR001047">
    <property type="entry name" value="Ribosomal_eS8"/>
</dbReference>
<dbReference type="PANTHER" id="PTHR10394">
    <property type="entry name" value="40S RIBOSOMAL PROTEIN S8"/>
    <property type="match status" value="1"/>
</dbReference>
<dbReference type="Gene3D" id="3.10.290.70">
    <property type="match status" value="1"/>
</dbReference>
<dbReference type="InterPro" id="IPR004843">
    <property type="entry name" value="Calcineurin-like_PHP"/>
</dbReference>
<evidence type="ECO:0000256" key="4">
    <source>
        <dbReference type="RuleBase" id="RU000669"/>
    </source>
</evidence>
<dbReference type="FunFam" id="3.10.290.70:FF:000006">
    <property type="entry name" value="40S ribosomal protein S8"/>
    <property type="match status" value="1"/>
</dbReference>
<dbReference type="Proteomes" id="UP000235023">
    <property type="component" value="Unassembled WGS sequence"/>
</dbReference>
<proteinExistence type="inferred from homology"/>
<keyword evidence="8" id="KW-1185">Reference proteome</keyword>
<evidence type="ECO:0000313" key="7">
    <source>
        <dbReference type="EMBL" id="PLN84496.1"/>
    </source>
</evidence>
<dbReference type="OrthoDB" id="630188at2759"/>
<reference evidence="8" key="1">
    <citation type="submission" date="2017-12" db="EMBL/GenBank/DDBJ databases">
        <authorList>
            <consortium name="DOE Joint Genome Institute"/>
            <person name="Mondo S.J."/>
            <person name="Kjaerbolling I."/>
            <person name="Vesth T.C."/>
            <person name="Frisvad J.C."/>
            <person name="Nybo J.L."/>
            <person name="Theobald S."/>
            <person name="Kuo A."/>
            <person name="Bowyer P."/>
            <person name="Matsuda Y."/>
            <person name="Lyhne E.K."/>
            <person name="Kogle M.E."/>
            <person name="Clum A."/>
            <person name="Lipzen A."/>
            <person name="Salamov A."/>
            <person name="Ngan C.Y."/>
            <person name="Daum C."/>
            <person name="Chiniquy J."/>
            <person name="Barry K."/>
            <person name="LaButti K."/>
            <person name="Haridas S."/>
            <person name="Simmons B.A."/>
            <person name="Magnuson J.K."/>
            <person name="Mortensen U.H."/>
            <person name="Larsen T.O."/>
            <person name="Grigoriev I.V."/>
            <person name="Baker S.E."/>
            <person name="Andersen M.R."/>
            <person name="Nordberg H.P."/>
            <person name="Cantor M.N."/>
            <person name="Hua S.X."/>
        </authorList>
    </citation>
    <scope>NUCLEOTIDE SEQUENCE [LARGE SCALE GENOMIC DNA]</scope>
    <source>
        <strain evidence="8">IBT 19404</strain>
    </source>
</reference>
<name>A0A2J5I413_9EURO</name>
<dbReference type="AlphaFoldDB" id="A0A2J5I413"/>
<evidence type="ECO:0000256" key="1">
    <source>
        <dbReference type="ARBA" id="ARBA00005257"/>
    </source>
</evidence>
<comment type="similarity">
    <text evidence="1 4">Belongs to the eukaryotic ribosomal protein eS8 family.</text>
</comment>
<feature type="region of interest" description="Disordered" evidence="5">
    <location>
        <begin position="1"/>
        <end position="36"/>
    </location>
</feature>
<feature type="region of interest" description="Disordered" evidence="5">
    <location>
        <begin position="406"/>
        <end position="429"/>
    </location>
</feature>
<accession>A0A2J5I413</accession>
<keyword evidence="3 4" id="KW-0687">Ribonucleoprotein</keyword>
<feature type="compositionally biased region" description="Basic and acidic residues" evidence="5">
    <location>
        <begin position="127"/>
        <end position="137"/>
    </location>
</feature>
<feature type="region of interest" description="Disordered" evidence="5">
    <location>
        <begin position="123"/>
        <end position="145"/>
    </location>
</feature>
<dbReference type="Gene3D" id="3.60.21.10">
    <property type="match status" value="1"/>
</dbReference>
<organism evidence="7 8">
    <name type="scientific">Aspergillus taichungensis</name>
    <dbReference type="NCBI Taxonomy" id="482145"/>
    <lineage>
        <taxon>Eukaryota</taxon>
        <taxon>Fungi</taxon>
        <taxon>Dikarya</taxon>
        <taxon>Ascomycota</taxon>
        <taxon>Pezizomycotina</taxon>
        <taxon>Eurotiomycetes</taxon>
        <taxon>Eurotiomycetidae</taxon>
        <taxon>Eurotiales</taxon>
        <taxon>Aspergillaceae</taxon>
        <taxon>Aspergillus</taxon>
        <taxon>Aspergillus subgen. Circumdati</taxon>
    </lineage>
</organism>
<feature type="domain" description="Calcineurin-like phosphoesterase" evidence="6">
    <location>
        <begin position="214"/>
        <end position="301"/>
    </location>
</feature>
<dbReference type="NCBIfam" id="TIGR00307">
    <property type="entry name" value="eS8"/>
    <property type="match status" value="1"/>
</dbReference>